<name>A0A1D9PDQ9_9FLAO</name>
<dbReference type="InterPro" id="IPR024478">
    <property type="entry name" value="HlyB_4HB_MCP"/>
</dbReference>
<dbReference type="Pfam" id="PF08448">
    <property type="entry name" value="PAS_4"/>
    <property type="match status" value="2"/>
</dbReference>
<dbReference type="InterPro" id="IPR004358">
    <property type="entry name" value="Sig_transdc_His_kin-like_C"/>
</dbReference>
<dbReference type="SUPFAM" id="SSF47384">
    <property type="entry name" value="Homodimeric domain of signal transducing histidine kinase"/>
    <property type="match status" value="1"/>
</dbReference>
<evidence type="ECO:0000256" key="2">
    <source>
        <dbReference type="ARBA" id="ARBA00012438"/>
    </source>
</evidence>
<dbReference type="PRINTS" id="PR00344">
    <property type="entry name" value="BCTRLSENSOR"/>
</dbReference>
<dbReference type="RefSeq" id="WP_071185952.1">
    <property type="nucleotide sequence ID" value="NZ_CP017774.1"/>
</dbReference>
<dbReference type="SMART" id="SM00387">
    <property type="entry name" value="HATPase_c"/>
    <property type="match status" value="1"/>
</dbReference>
<dbReference type="STRING" id="1306519.BIW12_15510"/>
<organism evidence="10 11">
    <name type="scientific">Flavobacterium commune</name>
    <dbReference type="NCBI Taxonomy" id="1306519"/>
    <lineage>
        <taxon>Bacteria</taxon>
        <taxon>Pseudomonadati</taxon>
        <taxon>Bacteroidota</taxon>
        <taxon>Flavobacteriia</taxon>
        <taxon>Flavobacteriales</taxon>
        <taxon>Flavobacteriaceae</taxon>
        <taxon>Flavobacterium</taxon>
    </lineage>
</organism>
<dbReference type="KEGG" id="fcm:BIW12_15510"/>
<dbReference type="InterPro" id="IPR036097">
    <property type="entry name" value="HisK_dim/P_sf"/>
</dbReference>
<dbReference type="PROSITE" id="PS50113">
    <property type="entry name" value="PAC"/>
    <property type="match status" value="3"/>
</dbReference>
<keyword evidence="6" id="KW-0812">Transmembrane</keyword>
<dbReference type="InterPro" id="IPR003594">
    <property type="entry name" value="HATPase_dom"/>
</dbReference>
<dbReference type="PANTHER" id="PTHR43304">
    <property type="entry name" value="PHYTOCHROME-LIKE PROTEIN CPH1"/>
    <property type="match status" value="1"/>
</dbReference>
<evidence type="ECO:0000256" key="5">
    <source>
        <dbReference type="ARBA" id="ARBA00022777"/>
    </source>
</evidence>
<dbReference type="AlphaFoldDB" id="A0A1D9PDQ9"/>
<evidence type="ECO:0000313" key="10">
    <source>
        <dbReference type="EMBL" id="APA00721.1"/>
    </source>
</evidence>
<keyword evidence="6" id="KW-0472">Membrane</keyword>
<dbReference type="CDD" id="cd00130">
    <property type="entry name" value="PAS"/>
    <property type="match status" value="4"/>
</dbReference>
<keyword evidence="3" id="KW-0597">Phosphoprotein</keyword>
<proteinExistence type="predicted"/>
<feature type="domain" description="PAC" evidence="9">
    <location>
        <begin position="785"/>
        <end position="836"/>
    </location>
</feature>
<dbReference type="Proteomes" id="UP000178198">
    <property type="component" value="Chromosome"/>
</dbReference>
<feature type="domain" description="Histidine kinase" evidence="7">
    <location>
        <begin position="976"/>
        <end position="1194"/>
    </location>
</feature>
<feature type="domain" description="PAS" evidence="8">
    <location>
        <begin position="711"/>
        <end position="781"/>
    </location>
</feature>
<evidence type="ECO:0000256" key="4">
    <source>
        <dbReference type="ARBA" id="ARBA00022679"/>
    </source>
</evidence>
<dbReference type="InterPro" id="IPR036890">
    <property type="entry name" value="HATPase_C_sf"/>
</dbReference>
<evidence type="ECO:0000256" key="6">
    <source>
        <dbReference type="SAM" id="Phobius"/>
    </source>
</evidence>
<keyword evidence="5" id="KW-0418">Kinase</keyword>
<dbReference type="InterPro" id="IPR035965">
    <property type="entry name" value="PAS-like_dom_sf"/>
</dbReference>
<dbReference type="NCBIfam" id="TIGR00229">
    <property type="entry name" value="sensory_box"/>
    <property type="match status" value="6"/>
</dbReference>
<dbReference type="InterPro" id="IPR005467">
    <property type="entry name" value="His_kinase_dom"/>
</dbReference>
<dbReference type="InterPro" id="IPR052162">
    <property type="entry name" value="Sensor_kinase/Photoreceptor"/>
</dbReference>
<feature type="domain" description="PAC" evidence="9">
    <location>
        <begin position="906"/>
        <end position="958"/>
    </location>
</feature>
<sequence length="1198" mass="138124">MVNKLKASVELTLLVFIMTLFIIGIGIYGILEIRQLNNSSKELYNDRMLPMDQLADIRFHTSSIIATAHQVDNNTISYSEALQKLTQAQDSIKVNWENYRFTYFTDKEKKLVSKMTVNINQTNNTIEKLKLILKKEDSSLLHSILKNQLYSELNSVIISATNLLHLQVEIGKKINKNNDKVYSSYSQKFLWILFITFLFVLPFTYYLIKKNSTIISSLNLNAVKLFLSEKNYRNLIEYAGEAILILNEATEIIDLNDAACVLLGYTREELLKMRISNLVSPEDVEKQKEDINSVIKNKFAIINRKIRRKDGVFIETEISNRLMEGKGFFAIVHDITARKKTEEAIKKSEEKYRYLFDNNPAYIIIWDIETLAILEINNAVLNKYGYTKEEWERMSVLDYRPQEDYNDIKDFAQYMMINEESISKRNWRHCKKNGEEMIMEIASHKIKYNNRKAVLSLAKDITAQAKAEAQLIEREAQLDLFIEHSPASLAMFDTNMCYLATSRRWMVDYNLLGQDIIGKSHYEVFPEIGQEWKDIHQRCLQGAIEKREEDSFLRANGTVDWMKWEIRPWYKSSNELGGIIMFTEVITERKKATELFKKQFENSPDIILYVNQFYKIEAINRVHPKVGTKEDVVGMDCIDILPEESRKDAKEAIVKCFATGESQEIENALNHQRWVRSRIVPLVVNNEVTHVMIFATDLSERKQAELKLKQSEEKHRVLTENISDAILLLDENAKIVYQSPSAEKISGYSYEEARDRCFTEFLTLEEITRGKLFVEEVMKSPNEPKQNQFRLIHKNGQEIWVEGTALNLLEKDSVNAIIVNYRDISKRKELEVQQALTASIVNSSDDAIISTTLDNVITSWNKGAEKILGYSAEEMIGGTILKFIPEYLKGEEKEISAQIVIGQAVDHFETIRQKKNGELIYVSLTISPIYDKLGNVVGASKIMRDITESKTFENELIRYNTELKKTNAELDRFVYSVSHDLRAPLKSMLGLIYITTEDVRENEMLDNSLPIIERLDLLDKSVAKLDGFIEDILDYSRNARLELVYEEIDFESLVHEVKSQLKFTDESQIDFSVSVKSKQQFSSDCQRLKVVLNNIISNAYKYSDTAKEKSFINVAFSPDTTKATIIIEDNGIGIVESDREKIFDMFYRATTVSTGSGLGLYIAKETIDKLGGKISVESEYGKKSKFYIEIPNKINLLN</sequence>
<evidence type="ECO:0000259" key="9">
    <source>
        <dbReference type="PROSITE" id="PS50113"/>
    </source>
</evidence>
<feature type="domain" description="PAC" evidence="9">
    <location>
        <begin position="546"/>
        <end position="598"/>
    </location>
</feature>
<dbReference type="InterPro" id="IPR000014">
    <property type="entry name" value="PAS"/>
</dbReference>
<dbReference type="Pfam" id="PF02518">
    <property type="entry name" value="HATPase_c"/>
    <property type="match status" value="1"/>
</dbReference>
<evidence type="ECO:0000256" key="1">
    <source>
        <dbReference type="ARBA" id="ARBA00000085"/>
    </source>
</evidence>
<dbReference type="GO" id="GO:0000155">
    <property type="term" value="F:phosphorelay sensor kinase activity"/>
    <property type="evidence" value="ECO:0007669"/>
    <property type="project" value="InterPro"/>
</dbReference>
<dbReference type="InterPro" id="IPR001610">
    <property type="entry name" value="PAC"/>
</dbReference>
<dbReference type="InterPro" id="IPR013656">
    <property type="entry name" value="PAS_4"/>
</dbReference>
<dbReference type="SUPFAM" id="SSF55785">
    <property type="entry name" value="PYP-like sensor domain (PAS domain)"/>
    <property type="match status" value="6"/>
</dbReference>
<keyword evidence="11" id="KW-1185">Reference proteome</keyword>
<feature type="transmembrane region" description="Helical" evidence="6">
    <location>
        <begin position="189"/>
        <end position="208"/>
    </location>
</feature>
<gene>
    <name evidence="10" type="ORF">BIW12_15510</name>
</gene>
<dbReference type="Gene3D" id="3.30.565.10">
    <property type="entry name" value="Histidine kinase-like ATPase, C-terminal domain"/>
    <property type="match status" value="1"/>
</dbReference>
<reference evidence="10 11" key="1">
    <citation type="submission" date="2016-10" db="EMBL/GenBank/DDBJ databases">
        <title>Complete Genome Sequence of Flavobacterium sp. PK15.</title>
        <authorList>
            <person name="Ekwe A."/>
            <person name="Kim S.B."/>
        </authorList>
    </citation>
    <scope>NUCLEOTIDE SEQUENCE [LARGE SCALE GENOMIC DNA]</scope>
    <source>
        <strain evidence="10 11">PK15</strain>
    </source>
</reference>
<keyword evidence="6" id="KW-1133">Transmembrane helix</keyword>
<dbReference type="Gene3D" id="1.10.287.130">
    <property type="match status" value="1"/>
</dbReference>
<dbReference type="PANTHER" id="PTHR43304:SF1">
    <property type="entry name" value="PAC DOMAIN-CONTAINING PROTEIN"/>
    <property type="match status" value="1"/>
</dbReference>
<dbReference type="EMBL" id="CP017774">
    <property type="protein sequence ID" value="APA00721.1"/>
    <property type="molecule type" value="Genomic_DNA"/>
</dbReference>
<dbReference type="SUPFAM" id="SSF55874">
    <property type="entry name" value="ATPase domain of HSP90 chaperone/DNA topoisomerase II/histidine kinase"/>
    <property type="match status" value="1"/>
</dbReference>
<feature type="transmembrane region" description="Helical" evidence="6">
    <location>
        <begin position="12"/>
        <end position="31"/>
    </location>
</feature>
<dbReference type="CDD" id="cd00082">
    <property type="entry name" value="HisKA"/>
    <property type="match status" value="1"/>
</dbReference>
<dbReference type="PROSITE" id="PS50109">
    <property type="entry name" value="HIS_KIN"/>
    <property type="match status" value="1"/>
</dbReference>
<evidence type="ECO:0000313" key="11">
    <source>
        <dbReference type="Proteomes" id="UP000178198"/>
    </source>
</evidence>
<evidence type="ECO:0000256" key="3">
    <source>
        <dbReference type="ARBA" id="ARBA00022553"/>
    </source>
</evidence>
<comment type="catalytic activity">
    <reaction evidence="1">
        <text>ATP + protein L-histidine = ADP + protein N-phospho-L-histidine.</text>
        <dbReference type="EC" id="2.7.13.3"/>
    </reaction>
</comment>
<feature type="domain" description="PAS" evidence="8">
    <location>
        <begin position="348"/>
        <end position="419"/>
    </location>
</feature>
<dbReference type="InterPro" id="IPR003661">
    <property type="entry name" value="HisK_dim/P_dom"/>
</dbReference>
<dbReference type="Gene3D" id="3.30.450.20">
    <property type="entry name" value="PAS domain"/>
    <property type="match status" value="6"/>
</dbReference>
<dbReference type="Pfam" id="PF13426">
    <property type="entry name" value="PAS_9"/>
    <property type="match status" value="4"/>
</dbReference>
<feature type="domain" description="PAS" evidence="8">
    <location>
        <begin position="228"/>
        <end position="298"/>
    </location>
</feature>
<dbReference type="SMART" id="SM00086">
    <property type="entry name" value="PAC"/>
    <property type="match status" value="6"/>
</dbReference>
<evidence type="ECO:0000259" key="8">
    <source>
        <dbReference type="PROSITE" id="PS50112"/>
    </source>
</evidence>
<dbReference type="PROSITE" id="PS50112">
    <property type="entry name" value="PAS"/>
    <property type="match status" value="4"/>
</dbReference>
<keyword evidence="4" id="KW-0808">Transferase</keyword>
<evidence type="ECO:0000259" key="7">
    <source>
        <dbReference type="PROSITE" id="PS50109"/>
    </source>
</evidence>
<dbReference type="CDD" id="cd00075">
    <property type="entry name" value="HATPase"/>
    <property type="match status" value="1"/>
</dbReference>
<dbReference type="OrthoDB" id="5522855at2"/>
<dbReference type="Pfam" id="PF12729">
    <property type="entry name" value="4HB_MCP_1"/>
    <property type="match status" value="1"/>
</dbReference>
<accession>A0A1D9PDQ9</accession>
<protein>
    <recommendedName>
        <fullName evidence="2">histidine kinase</fullName>
        <ecNumber evidence="2">2.7.13.3</ecNumber>
    </recommendedName>
</protein>
<feature type="domain" description="PAS" evidence="8">
    <location>
        <begin position="833"/>
        <end position="908"/>
    </location>
</feature>
<dbReference type="SMART" id="SM00091">
    <property type="entry name" value="PAS"/>
    <property type="match status" value="6"/>
</dbReference>
<dbReference type="EC" id="2.7.13.3" evidence="2"/>
<dbReference type="InterPro" id="IPR000700">
    <property type="entry name" value="PAS-assoc_C"/>
</dbReference>